<dbReference type="AlphaFoldDB" id="A0A1M6QR42"/>
<keyword evidence="2" id="KW-1185">Reference proteome</keyword>
<gene>
    <name evidence="1" type="ORF">SAMN02745123_01137</name>
</gene>
<accession>A0A1M6QR42</accession>
<name>A0A1M6QR42_9FIRM</name>
<sequence length="234" mass="26874">MAEIDFTFCGEGFCCQVGNLEYKKITTVTKRGGVLIIPEQIKTRKYGDYYIFYLKETKVLRIKCELGPPEIIANINEGDGRSVSSIGQKRIREFFEGTGFEKGNVANCEVHYYKEGKTVFDSLPEEERNKFFDFCMETALQGVLGELNEIVSYFSGLEKQFNASIEEGADIFCSEEFEDKYDLREMLYEVSNELARIYKSKPNPKVVQWAEILLHNLLKDIFSLGYAIGKEDIE</sequence>
<reference evidence="2" key="1">
    <citation type="submission" date="2016-11" db="EMBL/GenBank/DDBJ databases">
        <authorList>
            <person name="Varghese N."/>
            <person name="Submissions S."/>
        </authorList>
    </citation>
    <scope>NUCLEOTIDE SEQUENCE [LARGE SCALE GENOMIC DNA]</scope>
    <source>
        <strain evidence="2">DSM 10349</strain>
    </source>
</reference>
<dbReference type="RefSeq" id="WP_238456733.1">
    <property type="nucleotide sequence ID" value="NZ_FRAR01000009.1"/>
</dbReference>
<dbReference type="Proteomes" id="UP000183997">
    <property type="component" value="Unassembled WGS sequence"/>
</dbReference>
<proteinExistence type="predicted"/>
<organism evidence="1 2">
    <name type="scientific">Desulforamulus aeronauticus DSM 10349</name>
    <dbReference type="NCBI Taxonomy" id="1121421"/>
    <lineage>
        <taxon>Bacteria</taxon>
        <taxon>Bacillati</taxon>
        <taxon>Bacillota</taxon>
        <taxon>Clostridia</taxon>
        <taxon>Eubacteriales</taxon>
        <taxon>Peptococcaceae</taxon>
        <taxon>Desulforamulus</taxon>
    </lineage>
</organism>
<protein>
    <submittedName>
        <fullName evidence="1">Uncharacterized protein</fullName>
    </submittedName>
</protein>
<dbReference type="EMBL" id="FRAR01000009">
    <property type="protein sequence ID" value="SHK22645.1"/>
    <property type="molecule type" value="Genomic_DNA"/>
</dbReference>
<evidence type="ECO:0000313" key="1">
    <source>
        <dbReference type="EMBL" id="SHK22645.1"/>
    </source>
</evidence>
<evidence type="ECO:0000313" key="2">
    <source>
        <dbReference type="Proteomes" id="UP000183997"/>
    </source>
</evidence>